<evidence type="ECO:0000259" key="11">
    <source>
        <dbReference type="SMART" id="SM00387"/>
    </source>
</evidence>
<proteinExistence type="predicted"/>
<sequence length="677" mass="72405">MVRCHPVGERLSIDPVTTEAPTRSTDAPRLRPGALIRVAALVLLTGSDRTLATPRPPASRPLRWTLSPLVAALLLANLALGVARLDPLERPSGAAPAAPLPPVPQLALLIAAGICAFAFFRPLIAWRLATATMVGWVFLFHEVLGDLLPFWSNYLTVLFLVALRHEKWIAAVTATCGLGLLLSVLPLAMDEAVSAFPIAELLLSGVIVVLLGGTLGRIRAVALRRRHPDSGDEDPAADAERVRREEVAGLVAETGRAVRAAAREAGALLLVVMVTGTDTALARRGPAPRRWPRQVRVPLIAAYALTVTIAGVDNFADLHDTIWPEILAFAGGGIAVLAFLLPMVAWRAGILAIVTAFVTVPADLGRMLPMWVVVLTVLFLVAYRHTARIVLVILVMTCAVVWISAALAERSWGVINLGGVLVSAVVVTLLAYSLGSAHRARRDLAAEERRTSEAQAEQVRLSERNRIAREMHDVVAHHMSMIAVRSETAPYRLPDLSESGRQEIAEIGEAARAAMSDMQRLLGVLRDSDHQPSRAPQPGLGDLAALVATSGDSGMSVTMSVQEGLDRMVGETLGLTVYRIVQEALTNAGRYAPDAPIRIDLTRREARLIVTVRNEPPTEPPPAAVRRSGGGHGLTGMRERVDLHRGTLTAGPTAAGGFEIRAVLPLTDAATSDDPEE</sequence>
<gene>
    <name evidence="12" type="primary">desK8</name>
    <name evidence="12" type="ORF">AHOG_18950</name>
</gene>
<feature type="coiled-coil region" evidence="9">
    <location>
        <begin position="437"/>
        <end position="464"/>
    </location>
</feature>
<dbReference type="InterPro" id="IPR003594">
    <property type="entry name" value="HATPase_dom"/>
</dbReference>
<evidence type="ECO:0000256" key="9">
    <source>
        <dbReference type="SAM" id="Coils"/>
    </source>
</evidence>
<feature type="transmembrane region" description="Helical" evidence="10">
    <location>
        <begin position="414"/>
        <end position="434"/>
    </location>
</feature>
<organism evidence="12 13">
    <name type="scientific">Actinoalloteichus hoggarensis</name>
    <dbReference type="NCBI Taxonomy" id="1470176"/>
    <lineage>
        <taxon>Bacteria</taxon>
        <taxon>Bacillati</taxon>
        <taxon>Actinomycetota</taxon>
        <taxon>Actinomycetes</taxon>
        <taxon>Pseudonocardiales</taxon>
        <taxon>Pseudonocardiaceae</taxon>
        <taxon>Actinoalloteichus</taxon>
    </lineage>
</organism>
<feature type="domain" description="Histidine kinase/HSP90-like ATPase" evidence="11">
    <location>
        <begin position="572"/>
        <end position="668"/>
    </location>
</feature>
<dbReference type="Pfam" id="PF02518">
    <property type="entry name" value="HATPase_c"/>
    <property type="match status" value="1"/>
</dbReference>
<feature type="transmembrane region" description="Helical" evidence="10">
    <location>
        <begin position="64"/>
        <end position="83"/>
    </location>
</feature>
<feature type="transmembrane region" description="Helical" evidence="10">
    <location>
        <begin position="168"/>
        <end position="189"/>
    </location>
</feature>
<dbReference type="InterPro" id="IPR011712">
    <property type="entry name" value="Sig_transdc_His_kin_sub3_dim/P"/>
</dbReference>
<feature type="transmembrane region" description="Helical" evidence="10">
    <location>
        <begin position="368"/>
        <end position="383"/>
    </location>
</feature>
<keyword evidence="4 12" id="KW-0808">Transferase</keyword>
<dbReference type="Proteomes" id="UP000204221">
    <property type="component" value="Chromosome"/>
</dbReference>
<keyword evidence="10" id="KW-0812">Transmembrane</keyword>
<feature type="transmembrane region" description="Helical" evidence="10">
    <location>
        <begin position="322"/>
        <end position="340"/>
    </location>
</feature>
<feature type="transmembrane region" description="Helical" evidence="10">
    <location>
        <begin position="297"/>
        <end position="316"/>
    </location>
</feature>
<feature type="transmembrane region" description="Helical" evidence="10">
    <location>
        <begin position="390"/>
        <end position="408"/>
    </location>
</feature>
<dbReference type="Pfam" id="PF07730">
    <property type="entry name" value="HisKA_3"/>
    <property type="match status" value="1"/>
</dbReference>
<evidence type="ECO:0000313" key="13">
    <source>
        <dbReference type="Proteomes" id="UP000204221"/>
    </source>
</evidence>
<dbReference type="SUPFAM" id="SSF55874">
    <property type="entry name" value="ATPase domain of HSP90 chaperone/DNA topoisomerase II/histidine kinase"/>
    <property type="match status" value="1"/>
</dbReference>
<evidence type="ECO:0000256" key="6">
    <source>
        <dbReference type="ARBA" id="ARBA00022777"/>
    </source>
</evidence>
<feature type="transmembrane region" description="Helical" evidence="10">
    <location>
        <begin position="345"/>
        <end position="362"/>
    </location>
</feature>
<feature type="transmembrane region" description="Helical" evidence="10">
    <location>
        <begin position="103"/>
        <end position="120"/>
    </location>
</feature>
<dbReference type="GO" id="GO:0016020">
    <property type="term" value="C:membrane"/>
    <property type="evidence" value="ECO:0007669"/>
    <property type="project" value="InterPro"/>
</dbReference>
<keyword evidence="10" id="KW-1133">Transmembrane helix</keyword>
<dbReference type="SMART" id="SM00387">
    <property type="entry name" value="HATPase_c"/>
    <property type="match status" value="1"/>
</dbReference>
<dbReference type="GO" id="GO:0005524">
    <property type="term" value="F:ATP binding"/>
    <property type="evidence" value="ECO:0007669"/>
    <property type="project" value="UniProtKB-KW"/>
</dbReference>
<evidence type="ECO:0000256" key="3">
    <source>
        <dbReference type="ARBA" id="ARBA00022553"/>
    </source>
</evidence>
<keyword evidence="9" id="KW-0175">Coiled coil</keyword>
<keyword evidence="8" id="KW-0902">Two-component regulatory system</keyword>
<dbReference type="PANTHER" id="PTHR24421">
    <property type="entry name" value="NITRATE/NITRITE SENSOR PROTEIN NARX-RELATED"/>
    <property type="match status" value="1"/>
</dbReference>
<keyword evidence="13" id="KW-1185">Reference proteome</keyword>
<dbReference type="PANTHER" id="PTHR24421:SF10">
    <property type="entry name" value="NITRATE_NITRITE SENSOR PROTEIN NARQ"/>
    <property type="match status" value="1"/>
</dbReference>
<evidence type="ECO:0000256" key="1">
    <source>
        <dbReference type="ARBA" id="ARBA00000085"/>
    </source>
</evidence>
<keyword evidence="6 12" id="KW-0418">Kinase</keyword>
<evidence type="ECO:0000256" key="2">
    <source>
        <dbReference type="ARBA" id="ARBA00012438"/>
    </source>
</evidence>
<dbReference type="CDD" id="cd16917">
    <property type="entry name" value="HATPase_UhpB-NarQ-NarX-like"/>
    <property type="match status" value="1"/>
</dbReference>
<dbReference type="GO" id="GO:0046983">
    <property type="term" value="F:protein dimerization activity"/>
    <property type="evidence" value="ECO:0007669"/>
    <property type="project" value="InterPro"/>
</dbReference>
<feature type="transmembrane region" description="Helical" evidence="10">
    <location>
        <begin position="195"/>
        <end position="216"/>
    </location>
</feature>
<dbReference type="AlphaFoldDB" id="A0A221W6D3"/>
<protein>
    <recommendedName>
        <fullName evidence="2">histidine kinase</fullName>
        <ecNumber evidence="2">2.7.13.3</ecNumber>
    </recommendedName>
</protein>
<dbReference type="EMBL" id="CP022521">
    <property type="protein sequence ID" value="ASO21415.1"/>
    <property type="molecule type" value="Genomic_DNA"/>
</dbReference>
<evidence type="ECO:0000256" key="5">
    <source>
        <dbReference type="ARBA" id="ARBA00022741"/>
    </source>
</evidence>
<accession>A0A221W6D3</accession>
<keyword evidence="3" id="KW-0597">Phosphoprotein</keyword>
<keyword evidence="7" id="KW-0067">ATP-binding</keyword>
<keyword evidence="10" id="KW-0472">Membrane</keyword>
<evidence type="ECO:0000256" key="10">
    <source>
        <dbReference type="SAM" id="Phobius"/>
    </source>
</evidence>
<dbReference type="Gene3D" id="1.20.5.1930">
    <property type="match status" value="1"/>
</dbReference>
<keyword evidence="5" id="KW-0547">Nucleotide-binding</keyword>
<dbReference type="Gene3D" id="3.30.565.10">
    <property type="entry name" value="Histidine kinase-like ATPase, C-terminal domain"/>
    <property type="match status" value="1"/>
</dbReference>
<evidence type="ECO:0000313" key="12">
    <source>
        <dbReference type="EMBL" id="ASO21415.1"/>
    </source>
</evidence>
<name>A0A221W6D3_9PSEU</name>
<reference evidence="12 13" key="1">
    <citation type="submission" date="2017-07" db="EMBL/GenBank/DDBJ databases">
        <title>Complete genome sequence of Actinoalloteichus hoggarensis DSM 45943, type strain of Actinoalloteichus hoggarensis.</title>
        <authorList>
            <person name="Ruckert C."/>
            <person name="Nouioui I."/>
            <person name="Willmese J."/>
            <person name="van Wezel G."/>
            <person name="Klenk H.-P."/>
            <person name="Kalinowski J."/>
            <person name="Zotchev S.B."/>
        </authorList>
    </citation>
    <scope>NUCLEOTIDE SEQUENCE [LARGE SCALE GENOMIC DNA]</scope>
    <source>
        <strain evidence="12 13">DSM 45943</strain>
    </source>
</reference>
<dbReference type="InterPro" id="IPR050482">
    <property type="entry name" value="Sensor_HK_TwoCompSys"/>
</dbReference>
<dbReference type="GO" id="GO:0000155">
    <property type="term" value="F:phosphorelay sensor kinase activity"/>
    <property type="evidence" value="ECO:0007669"/>
    <property type="project" value="InterPro"/>
</dbReference>
<dbReference type="KEGG" id="ahg:AHOG_18950"/>
<evidence type="ECO:0000256" key="8">
    <source>
        <dbReference type="ARBA" id="ARBA00023012"/>
    </source>
</evidence>
<dbReference type="InterPro" id="IPR036890">
    <property type="entry name" value="HATPase_C_sf"/>
</dbReference>
<evidence type="ECO:0000256" key="4">
    <source>
        <dbReference type="ARBA" id="ARBA00022679"/>
    </source>
</evidence>
<comment type="catalytic activity">
    <reaction evidence="1">
        <text>ATP + protein L-histidine = ADP + protein N-phospho-L-histidine.</text>
        <dbReference type="EC" id="2.7.13.3"/>
    </reaction>
</comment>
<dbReference type="EC" id="2.7.13.3" evidence="2"/>
<evidence type="ECO:0000256" key="7">
    <source>
        <dbReference type="ARBA" id="ARBA00022840"/>
    </source>
</evidence>